<evidence type="ECO:0000256" key="1">
    <source>
        <dbReference type="ARBA" id="ARBA00005769"/>
    </source>
</evidence>
<reference evidence="10" key="1">
    <citation type="submission" date="2020-10" db="EMBL/GenBank/DDBJ databases">
        <title>Taxonomic study of unclassified bacteria belonging to the class Ktedonobacteria.</title>
        <authorList>
            <person name="Yabe S."/>
            <person name="Wang C.M."/>
            <person name="Zheng Y."/>
            <person name="Sakai Y."/>
            <person name="Cavaletti L."/>
            <person name="Monciardini P."/>
            <person name="Donadio S."/>
        </authorList>
    </citation>
    <scope>NUCLEOTIDE SEQUENCE</scope>
    <source>
        <strain evidence="10">ID150040</strain>
    </source>
</reference>
<keyword evidence="6" id="KW-0472">Membrane</keyword>
<evidence type="ECO:0000256" key="3">
    <source>
        <dbReference type="ARBA" id="ARBA00022719"/>
    </source>
</evidence>
<dbReference type="NCBIfam" id="NF004739">
    <property type="entry name" value="PRK06075.1"/>
    <property type="match status" value="1"/>
</dbReference>
<evidence type="ECO:0000256" key="4">
    <source>
        <dbReference type="ARBA" id="ARBA00022967"/>
    </source>
</evidence>
<evidence type="ECO:0000256" key="2">
    <source>
        <dbReference type="ARBA" id="ARBA00022448"/>
    </source>
</evidence>
<dbReference type="EC" id="7.1.1.-" evidence="6"/>
<keyword evidence="6" id="KW-1003">Cell membrane</keyword>
<accession>A0A8J3IKI0</accession>
<dbReference type="InterPro" id="IPR014029">
    <property type="entry name" value="NADH_UbQ_OxRdtase_49kDa_CS"/>
</dbReference>
<keyword evidence="2 6" id="KW-0813">Transport</keyword>
<dbReference type="InterPro" id="IPR029014">
    <property type="entry name" value="NiFe-Hase_large"/>
</dbReference>
<organism evidence="10 11">
    <name type="scientific">Reticulibacter mediterranei</name>
    <dbReference type="NCBI Taxonomy" id="2778369"/>
    <lineage>
        <taxon>Bacteria</taxon>
        <taxon>Bacillati</taxon>
        <taxon>Chloroflexota</taxon>
        <taxon>Ktedonobacteria</taxon>
        <taxon>Ktedonobacterales</taxon>
        <taxon>Reticulibacteraceae</taxon>
        <taxon>Reticulibacter</taxon>
    </lineage>
</organism>
<dbReference type="PANTHER" id="PTHR11993:SF10">
    <property type="entry name" value="NADH DEHYDROGENASE [UBIQUINONE] IRON-SULFUR PROTEIN 2, MITOCHONDRIAL"/>
    <property type="match status" value="1"/>
</dbReference>
<feature type="compositionally biased region" description="Polar residues" evidence="8">
    <location>
        <begin position="1"/>
        <end position="16"/>
    </location>
</feature>
<dbReference type="RefSeq" id="WP_220204903.1">
    <property type="nucleotide sequence ID" value="NZ_BNJK01000001.1"/>
</dbReference>
<evidence type="ECO:0000313" key="10">
    <source>
        <dbReference type="EMBL" id="GHO94145.1"/>
    </source>
</evidence>
<dbReference type="Gene3D" id="1.10.645.10">
    <property type="entry name" value="Cytochrome-c3 Hydrogenase, chain B"/>
    <property type="match status" value="1"/>
</dbReference>
<dbReference type="GO" id="GO:0050136">
    <property type="term" value="F:NADH dehydrogenase (quinone) (non-electrogenic) activity"/>
    <property type="evidence" value="ECO:0007669"/>
    <property type="project" value="UniProtKB-UniRule"/>
</dbReference>
<evidence type="ECO:0000256" key="6">
    <source>
        <dbReference type="HAMAP-Rule" id="MF_01358"/>
    </source>
</evidence>
<dbReference type="PROSITE" id="PS00535">
    <property type="entry name" value="COMPLEX1_49K"/>
    <property type="match status" value="1"/>
</dbReference>
<dbReference type="AlphaFoldDB" id="A0A8J3IKI0"/>
<proteinExistence type="inferred from homology"/>
<evidence type="ECO:0000259" key="9">
    <source>
        <dbReference type="Pfam" id="PF00346"/>
    </source>
</evidence>
<comment type="caution">
    <text evidence="10">The sequence shown here is derived from an EMBL/GenBank/DDBJ whole genome shotgun (WGS) entry which is preliminary data.</text>
</comment>
<dbReference type="InterPro" id="IPR022885">
    <property type="entry name" value="NDH1_su_D/H"/>
</dbReference>
<evidence type="ECO:0000256" key="5">
    <source>
        <dbReference type="ARBA" id="ARBA00023027"/>
    </source>
</evidence>
<keyword evidence="4 6" id="KW-1278">Translocase</keyword>
<dbReference type="HAMAP" id="MF_01358">
    <property type="entry name" value="NDH1_NuoD"/>
    <property type="match status" value="1"/>
</dbReference>
<dbReference type="Proteomes" id="UP000597444">
    <property type="component" value="Unassembled WGS sequence"/>
</dbReference>
<evidence type="ECO:0000256" key="8">
    <source>
        <dbReference type="SAM" id="MobiDB-lite"/>
    </source>
</evidence>
<dbReference type="PANTHER" id="PTHR11993">
    <property type="entry name" value="NADH-UBIQUINONE OXIDOREDUCTASE 49 KDA SUBUNIT"/>
    <property type="match status" value="1"/>
</dbReference>
<comment type="similarity">
    <text evidence="1 6 7">Belongs to the complex I 49 kDa subunit family.</text>
</comment>
<dbReference type="Pfam" id="PF00346">
    <property type="entry name" value="Complex1_49kDa"/>
    <property type="match status" value="2"/>
</dbReference>
<keyword evidence="3 6" id="KW-0874">Quinone</keyword>
<dbReference type="SUPFAM" id="SSF56762">
    <property type="entry name" value="HydB/Nqo4-like"/>
    <property type="match status" value="1"/>
</dbReference>
<feature type="domain" description="NADH-quinone oxidoreductase subunit D" evidence="9">
    <location>
        <begin position="140"/>
        <end position="307"/>
    </location>
</feature>
<dbReference type="EMBL" id="BNJK01000001">
    <property type="protein sequence ID" value="GHO94145.1"/>
    <property type="molecule type" value="Genomic_DNA"/>
</dbReference>
<feature type="region of interest" description="Disordered" evidence="8">
    <location>
        <begin position="1"/>
        <end position="20"/>
    </location>
</feature>
<keyword evidence="6" id="KW-0830">Ubiquinone</keyword>
<comment type="function">
    <text evidence="6">NDH-1 shuttles electrons from NADH, via FMN and iron-sulfur (Fe-S) centers, to quinones in the respiratory chain. The immediate electron acceptor for the enzyme in this species is believed to be ubiquinone. Couples the redox reaction to proton translocation (for every two electrons transferred, four hydrogen ions are translocated across the cytoplasmic membrane), and thus conserves the redox energy in a proton gradient.</text>
</comment>
<keyword evidence="5 6" id="KW-0520">NAD</keyword>
<dbReference type="GO" id="GO:0005886">
    <property type="term" value="C:plasma membrane"/>
    <property type="evidence" value="ECO:0007669"/>
    <property type="project" value="UniProtKB-SubCell"/>
</dbReference>
<keyword evidence="11" id="KW-1185">Reference proteome</keyword>
<evidence type="ECO:0000256" key="7">
    <source>
        <dbReference type="RuleBase" id="RU003685"/>
    </source>
</evidence>
<dbReference type="GO" id="GO:0051287">
    <property type="term" value="F:NAD binding"/>
    <property type="evidence" value="ECO:0007669"/>
    <property type="project" value="InterPro"/>
</dbReference>
<name>A0A8J3IKI0_9CHLR</name>
<comment type="subcellular location">
    <subcellularLocation>
        <location evidence="6">Cell membrane</location>
        <topology evidence="6">Peripheral membrane protein</topology>
        <orientation evidence="6">Cytoplasmic side</orientation>
    </subcellularLocation>
</comment>
<protein>
    <recommendedName>
        <fullName evidence="6">NADH-quinone oxidoreductase subunit D</fullName>
        <ecNumber evidence="6">7.1.1.-</ecNumber>
    </recommendedName>
    <alternativeName>
        <fullName evidence="6">NADH dehydrogenase I subunit D</fullName>
    </alternativeName>
    <alternativeName>
        <fullName evidence="6">NDH-1 subunit D</fullName>
    </alternativeName>
</protein>
<dbReference type="InterPro" id="IPR001135">
    <property type="entry name" value="NADH_Q_OxRdtase_suD"/>
</dbReference>
<feature type="domain" description="NADH-quinone oxidoreductase subunit D" evidence="9">
    <location>
        <begin position="311"/>
        <end position="385"/>
    </location>
</feature>
<evidence type="ECO:0000313" key="11">
    <source>
        <dbReference type="Proteomes" id="UP000597444"/>
    </source>
</evidence>
<comment type="catalytic activity">
    <reaction evidence="6">
        <text>a quinone + NADH + 5 H(+)(in) = a quinol + NAD(+) + 4 H(+)(out)</text>
        <dbReference type="Rhea" id="RHEA:57888"/>
        <dbReference type="ChEBI" id="CHEBI:15378"/>
        <dbReference type="ChEBI" id="CHEBI:24646"/>
        <dbReference type="ChEBI" id="CHEBI:57540"/>
        <dbReference type="ChEBI" id="CHEBI:57945"/>
        <dbReference type="ChEBI" id="CHEBI:132124"/>
    </reaction>
</comment>
<dbReference type="GO" id="GO:0048038">
    <property type="term" value="F:quinone binding"/>
    <property type="evidence" value="ECO:0007669"/>
    <property type="project" value="UniProtKB-KW"/>
</dbReference>
<sequence length="385" mass="43171">MATDQENGMTPGTATQESEEGLKSQEMLLNMGPQHPSTHGVLRLVLTLEGETVVDCTPVIGYLHRGIEKILENRPIMGGIRYMDNADYLSPMLNEIAYAGAVEQVMGIELPRRAQYIRLLTGEMQRIASHLVAIGTYLVDLGAFTPILWTFRDREGILSLFEALGGSRFNVNYIRVGGVLHDFPKDWLKECEAFLDQLEKNTDELDRLITGNEIFEARTQGVGYIDPQQALAYGLTGPMLRASGINWDLRVNRPYMAYREVPVNVQVRQEGDCYARYKVRLQEIYESIRLCRVAIDKLPGGPISTRTPIALRPPRGETYFAIESSKGELGVYFISDGSEYPWRAKLRGPSFVNLQVLPELLRGHKMSDVVAIMGSTDIVLGEVDR</sequence>
<comment type="subunit">
    <text evidence="6">NDH-1 is composed of 14 different subunits. Subunits NuoB, C, D, E, F, and G constitute the peripheral sector of the complex.</text>
</comment>
<gene>
    <name evidence="10" type="primary">ndhH1</name>
    <name evidence="6" type="synonym">nuoD</name>
    <name evidence="10" type="ORF">KSF_041930</name>
</gene>